<dbReference type="RefSeq" id="WP_177178223.1">
    <property type="nucleotide sequence ID" value="NZ_FODJ01000003.1"/>
</dbReference>
<evidence type="ECO:0000313" key="3">
    <source>
        <dbReference type="Proteomes" id="UP000199300"/>
    </source>
</evidence>
<proteinExistence type="predicted"/>
<keyword evidence="3" id="KW-1185">Reference proteome</keyword>
<evidence type="ECO:0000256" key="1">
    <source>
        <dbReference type="SAM" id="MobiDB-lite"/>
    </source>
</evidence>
<protein>
    <submittedName>
        <fullName evidence="2">Uncharacterized protein</fullName>
    </submittedName>
</protein>
<evidence type="ECO:0000313" key="2">
    <source>
        <dbReference type="EMBL" id="SEN98159.1"/>
    </source>
</evidence>
<reference evidence="2 3" key="1">
    <citation type="submission" date="2016-10" db="EMBL/GenBank/DDBJ databases">
        <authorList>
            <person name="de Groot N.N."/>
        </authorList>
    </citation>
    <scope>NUCLEOTIDE SEQUENCE [LARGE SCALE GENOMIC DNA]</scope>
    <source>
        <strain evidence="2 3">CGMCC 1.10434</strain>
    </source>
</reference>
<sequence length="53" mass="6102">MEKSTTNISPDEKNIETNDANIQKANESLDTIAFYLFEAIKRKSNQQLQRKGE</sequence>
<gene>
    <name evidence="2" type="ORF">SAMN04488134_10322</name>
</gene>
<name>A0A1H8KZ67_9BACI</name>
<dbReference type="EMBL" id="FODJ01000003">
    <property type="protein sequence ID" value="SEN98159.1"/>
    <property type="molecule type" value="Genomic_DNA"/>
</dbReference>
<dbReference type="AlphaFoldDB" id="A0A1H8KZ67"/>
<organism evidence="2 3">
    <name type="scientific">Amphibacillus marinus</name>
    <dbReference type="NCBI Taxonomy" id="872970"/>
    <lineage>
        <taxon>Bacteria</taxon>
        <taxon>Bacillati</taxon>
        <taxon>Bacillota</taxon>
        <taxon>Bacilli</taxon>
        <taxon>Bacillales</taxon>
        <taxon>Bacillaceae</taxon>
        <taxon>Amphibacillus</taxon>
    </lineage>
</organism>
<dbReference type="Proteomes" id="UP000199300">
    <property type="component" value="Unassembled WGS sequence"/>
</dbReference>
<feature type="region of interest" description="Disordered" evidence="1">
    <location>
        <begin position="1"/>
        <end position="20"/>
    </location>
</feature>
<accession>A0A1H8KZ67</accession>